<name>A0AAD3HGK6_9CHLO</name>
<dbReference type="AlphaFoldDB" id="A0AAD3HGK6"/>
<evidence type="ECO:0000313" key="2">
    <source>
        <dbReference type="EMBL" id="GFR39605.1"/>
    </source>
</evidence>
<proteinExistence type="predicted"/>
<feature type="non-terminal residue" evidence="2">
    <location>
        <position position="150"/>
    </location>
</feature>
<comment type="caution">
    <text evidence="2">The sequence shown here is derived from an EMBL/GenBank/DDBJ whole genome shotgun (WGS) entry which is preliminary data.</text>
</comment>
<sequence length="150" mass="15320">SSSPTVLFQDYRTASSGGAIAGGNANILLAAPRQLALFAYLTNYDLFNTAVLNGNDVVTPIQVSLVSDWAASDSSLITATDASSCTCSVAAAVAGVLAVRSCRVVLTATHSQPAKLANVTVACSGSGGITFQAQTPVTIWYPSTFRAETA</sequence>
<evidence type="ECO:0000259" key="1">
    <source>
        <dbReference type="Pfam" id="PF16070"/>
    </source>
</evidence>
<dbReference type="EMBL" id="BMAR01000001">
    <property type="protein sequence ID" value="GFR39605.1"/>
    <property type="molecule type" value="Genomic_DNA"/>
</dbReference>
<protein>
    <recommendedName>
        <fullName evidence="1">Transmembrane protein family 132 fourth domain-containing protein</fullName>
    </recommendedName>
</protein>
<feature type="domain" description="Transmembrane protein family 132 fourth" evidence="1">
    <location>
        <begin position="39"/>
        <end position="143"/>
    </location>
</feature>
<organism evidence="2 3">
    <name type="scientific">Astrephomene gubernaculifera</name>
    <dbReference type="NCBI Taxonomy" id="47775"/>
    <lineage>
        <taxon>Eukaryota</taxon>
        <taxon>Viridiplantae</taxon>
        <taxon>Chlorophyta</taxon>
        <taxon>core chlorophytes</taxon>
        <taxon>Chlorophyceae</taxon>
        <taxon>CS clade</taxon>
        <taxon>Chlamydomonadales</taxon>
        <taxon>Astrephomenaceae</taxon>
        <taxon>Astrephomene</taxon>
    </lineage>
</organism>
<feature type="non-terminal residue" evidence="2">
    <location>
        <position position="1"/>
    </location>
</feature>
<keyword evidence="3" id="KW-1185">Reference proteome</keyword>
<gene>
    <name evidence="2" type="ORF">Agub_g66</name>
</gene>
<evidence type="ECO:0000313" key="3">
    <source>
        <dbReference type="Proteomes" id="UP001054857"/>
    </source>
</evidence>
<dbReference type="Proteomes" id="UP001054857">
    <property type="component" value="Unassembled WGS sequence"/>
</dbReference>
<reference evidence="2 3" key="1">
    <citation type="journal article" date="2021" name="Sci. Rep.">
        <title>Genome sequencing of the multicellular alga Astrephomene provides insights into convergent evolution of germ-soma differentiation.</title>
        <authorList>
            <person name="Yamashita S."/>
            <person name="Yamamoto K."/>
            <person name="Matsuzaki R."/>
            <person name="Suzuki S."/>
            <person name="Yamaguchi H."/>
            <person name="Hirooka S."/>
            <person name="Minakuchi Y."/>
            <person name="Miyagishima S."/>
            <person name="Kawachi M."/>
            <person name="Toyoda A."/>
            <person name="Nozaki H."/>
        </authorList>
    </citation>
    <scope>NUCLEOTIDE SEQUENCE [LARGE SCALE GENOMIC DNA]</scope>
    <source>
        <strain evidence="2 3">NIES-4017</strain>
    </source>
</reference>
<dbReference type="Pfam" id="PF16070">
    <property type="entry name" value="Ig_TMEM132_4th"/>
    <property type="match status" value="1"/>
</dbReference>
<dbReference type="InterPro" id="IPR031437">
    <property type="entry name" value="Ig_TMEM132_4th"/>
</dbReference>
<accession>A0AAD3HGK6</accession>